<sequence length="82" mass="9558">MYTEKRGLINNVVSITTESLSDMTLITGPMTSHEFHQNNNNCMLEKMFTILPDPLLCMCRQHWITEHEHSVSCDTETLFKRL</sequence>
<reference evidence="1" key="2">
    <citation type="journal article" date="2015" name="Fish Shellfish Immunol.">
        <title>Early steps in the European eel (Anguilla anguilla)-Vibrio vulnificus interaction in the gills: Role of the RtxA13 toxin.</title>
        <authorList>
            <person name="Callol A."/>
            <person name="Pajuelo D."/>
            <person name="Ebbesson L."/>
            <person name="Teles M."/>
            <person name="MacKenzie S."/>
            <person name="Amaro C."/>
        </authorList>
    </citation>
    <scope>NUCLEOTIDE SEQUENCE</scope>
</reference>
<organism evidence="1">
    <name type="scientific">Anguilla anguilla</name>
    <name type="common">European freshwater eel</name>
    <name type="synonym">Muraena anguilla</name>
    <dbReference type="NCBI Taxonomy" id="7936"/>
    <lineage>
        <taxon>Eukaryota</taxon>
        <taxon>Metazoa</taxon>
        <taxon>Chordata</taxon>
        <taxon>Craniata</taxon>
        <taxon>Vertebrata</taxon>
        <taxon>Euteleostomi</taxon>
        <taxon>Actinopterygii</taxon>
        <taxon>Neopterygii</taxon>
        <taxon>Teleostei</taxon>
        <taxon>Anguilliformes</taxon>
        <taxon>Anguillidae</taxon>
        <taxon>Anguilla</taxon>
    </lineage>
</organism>
<reference evidence="1" key="1">
    <citation type="submission" date="2014-11" db="EMBL/GenBank/DDBJ databases">
        <authorList>
            <person name="Amaro Gonzalez C."/>
        </authorList>
    </citation>
    <scope>NUCLEOTIDE SEQUENCE</scope>
</reference>
<proteinExistence type="predicted"/>
<accession>A0A0E9X661</accession>
<evidence type="ECO:0000313" key="1">
    <source>
        <dbReference type="EMBL" id="JAH97340.1"/>
    </source>
</evidence>
<dbReference type="EMBL" id="GBXM01011237">
    <property type="protein sequence ID" value="JAH97340.1"/>
    <property type="molecule type" value="Transcribed_RNA"/>
</dbReference>
<name>A0A0E9X661_ANGAN</name>
<protein>
    <submittedName>
        <fullName evidence="1">Uncharacterized protein</fullName>
    </submittedName>
</protein>
<dbReference type="AlphaFoldDB" id="A0A0E9X661"/>